<evidence type="ECO:0000313" key="3">
    <source>
        <dbReference type="Proteomes" id="UP000596742"/>
    </source>
</evidence>
<organism evidence="2 3">
    <name type="scientific">Mytilus galloprovincialis</name>
    <name type="common">Mediterranean mussel</name>
    <dbReference type="NCBI Taxonomy" id="29158"/>
    <lineage>
        <taxon>Eukaryota</taxon>
        <taxon>Metazoa</taxon>
        <taxon>Spiralia</taxon>
        <taxon>Lophotrochozoa</taxon>
        <taxon>Mollusca</taxon>
        <taxon>Bivalvia</taxon>
        <taxon>Autobranchia</taxon>
        <taxon>Pteriomorphia</taxon>
        <taxon>Mytilida</taxon>
        <taxon>Mytiloidea</taxon>
        <taxon>Mytilidae</taxon>
        <taxon>Mytilinae</taxon>
        <taxon>Mytilus</taxon>
    </lineage>
</organism>
<dbReference type="OrthoDB" id="10534937at2759"/>
<name>A0A8B6E6K7_MYTGA</name>
<dbReference type="Proteomes" id="UP000596742">
    <property type="component" value="Unassembled WGS sequence"/>
</dbReference>
<protein>
    <submittedName>
        <fullName evidence="2">Uncharacterized protein</fullName>
    </submittedName>
</protein>
<evidence type="ECO:0000256" key="1">
    <source>
        <dbReference type="SAM" id="MobiDB-lite"/>
    </source>
</evidence>
<feature type="region of interest" description="Disordered" evidence="1">
    <location>
        <begin position="45"/>
        <end position="131"/>
    </location>
</feature>
<feature type="compositionally biased region" description="Basic and acidic residues" evidence="1">
    <location>
        <begin position="71"/>
        <end position="113"/>
    </location>
</feature>
<reference evidence="2" key="1">
    <citation type="submission" date="2018-11" db="EMBL/GenBank/DDBJ databases">
        <authorList>
            <person name="Alioto T."/>
            <person name="Alioto T."/>
        </authorList>
    </citation>
    <scope>NUCLEOTIDE SEQUENCE</scope>
</reference>
<feature type="compositionally biased region" description="Basic and acidic residues" evidence="1">
    <location>
        <begin position="45"/>
        <end position="64"/>
    </location>
</feature>
<feature type="compositionally biased region" description="Basic and acidic residues" evidence="1">
    <location>
        <begin position="122"/>
        <end position="131"/>
    </location>
</feature>
<comment type="caution">
    <text evidence="2">The sequence shown here is derived from an EMBL/GenBank/DDBJ whole genome shotgun (WGS) entry which is preliminary data.</text>
</comment>
<dbReference type="EMBL" id="UYJE01004594">
    <property type="protein sequence ID" value="VDI29440.1"/>
    <property type="molecule type" value="Genomic_DNA"/>
</dbReference>
<sequence length="131" mass="14751">MAVNVSKTKAICIGSKQKLSVTSNENINLALNGQQIIESTCEKVLADDGERERGPRVDEREREQQQTTESGRARATADERERQQTTESGRARATADDREWTSESDSKRPRATADDPEWTSESDSRRPRVDE</sequence>
<dbReference type="AlphaFoldDB" id="A0A8B6E6K7"/>
<keyword evidence="3" id="KW-1185">Reference proteome</keyword>
<proteinExistence type="predicted"/>
<evidence type="ECO:0000313" key="2">
    <source>
        <dbReference type="EMBL" id="VDI29440.1"/>
    </source>
</evidence>
<gene>
    <name evidence="2" type="ORF">MGAL_10B073188</name>
</gene>
<accession>A0A8B6E6K7</accession>